<feature type="chain" id="PRO_5032824349" evidence="1">
    <location>
        <begin position="21"/>
        <end position="194"/>
    </location>
</feature>
<reference evidence="2 3" key="1">
    <citation type="submission" date="2020-04" db="EMBL/GenBank/DDBJ databases">
        <title>Luteolibacter sp. G-1-1-1 isolated from soil.</title>
        <authorList>
            <person name="Dahal R.H."/>
        </authorList>
    </citation>
    <scope>NUCLEOTIDE SEQUENCE [LARGE SCALE GENOMIC DNA]</scope>
    <source>
        <strain evidence="2 3">G-1-1-1</strain>
    </source>
</reference>
<dbReference type="KEGG" id="luo:HHL09_17075"/>
<dbReference type="Pfam" id="PF05638">
    <property type="entry name" value="T6SS_HCP"/>
    <property type="match status" value="1"/>
</dbReference>
<proteinExistence type="predicted"/>
<name>A0A858RL05_9BACT</name>
<dbReference type="InterPro" id="IPR036624">
    <property type="entry name" value="Hcp1-lik_sf"/>
</dbReference>
<dbReference type="SUPFAM" id="SSF141452">
    <property type="entry name" value="Hcp1-like"/>
    <property type="match status" value="1"/>
</dbReference>
<evidence type="ECO:0000313" key="3">
    <source>
        <dbReference type="Proteomes" id="UP000501812"/>
    </source>
</evidence>
<dbReference type="AlphaFoldDB" id="A0A858RL05"/>
<accession>A0A858RL05</accession>
<protein>
    <submittedName>
        <fullName evidence="2">Type VI secretion system tube protein Hcp</fullName>
    </submittedName>
</protein>
<dbReference type="InterPro" id="IPR008514">
    <property type="entry name" value="T6SS_Hcp"/>
</dbReference>
<organism evidence="2 3">
    <name type="scientific">Luteolibacter luteus</name>
    <dbReference type="NCBI Taxonomy" id="2728835"/>
    <lineage>
        <taxon>Bacteria</taxon>
        <taxon>Pseudomonadati</taxon>
        <taxon>Verrucomicrobiota</taxon>
        <taxon>Verrucomicrobiia</taxon>
        <taxon>Verrucomicrobiales</taxon>
        <taxon>Verrucomicrobiaceae</taxon>
        <taxon>Luteolibacter</taxon>
    </lineage>
</organism>
<sequence>MRLLFALLLLCAAAVSPASAAVDIYIRARGTNPSQLNYTGDSNSAQFPASEGWFGLSSVSFGIESDTSILTGGGTSGGKARALPLSLVKFPNSASAAFFNACTQARAWDEFEIVFTTPGANQSEVTMRIEVKRCFVVELSTAGSGGDDRPMETVKLIYGAQRISFYAPNNQTGKYGLVGQSIWSFTRMTPTFEI</sequence>
<dbReference type="Gene3D" id="2.30.110.20">
    <property type="entry name" value="Hcp1-like"/>
    <property type="match status" value="1"/>
</dbReference>
<keyword evidence="3" id="KW-1185">Reference proteome</keyword>
<dbReference type="RefSeq" id="WP_169455825.1">
    <property type="nucleotide sequence ID" value="NZ_CP051774.1"/>
</dbReference>
<evidence type="ECO:0000313" key="2">
    <source>
        <dbReference type="EMBL" id="QJE97425.1"/>
    </source>
</evidence>
<dbReference type="Proteomes" id="UP000501812">
    <property type="component" value="Chromosome"/>
</dbReference>
<evidence type="ECO:0000256" key="1">
    <source>
        <dbReference type="SAM" id="SignalP"/>
    </source>
</evidence>
<keyword evidence="1" id="KW-0732">Signal</keyword>
<feature type="signal peptide" evidence="1">
    <location>
        <begin position="1"/>
        <end position="20"/>
    </location>
</feature>
<dbReference type="EMBL" id="CP051774">
    <property type="protein sequence ID" value="QJE97425.1"/>
    <property type="molecule type" value="Genomic_DNA"/>
</dbReference>
<gene>
    <name evidence="2" type="ORF">HHL09_17075</name>
</gene>